<dbReference type="InterPro" id="IPR023614">
    <property type="entry name" value="Porin_dom_sf"/>
</dbReference>
<dbReference type="AlphaFoldDB" id="A0A3N5Y5V6"/>
<evidence type="ECO:0008006" key="4">
    <source>
        <dbReference type="Google" id="ProtNLM"/>
    </source>
</evidence>
<comment type="caution">
    <text evidence="2">The sequence shown here is derived from an EMBL/GenBank/DDBJ whole genome shotgun (WGS) entry which is preliminary data.</text>
</comment>
<keyword evidence="3" id="KW-1185">Reference proteome</keyword>
<dbReference type="Proteomes" id="UP000275281">
    <property type="component" value="Unassembled WGS sequence"/>
</dbReference>
<feature type="signal peptide" evidence="1">
    <location>
        <begin position="1"/>
        <end position="20"/>
    </location>
</feature>
<dbReference type="RefSeq" id="WP_124028310.1">
    <property type="nucleotide sequence ID" value="NZ_JBHRSN010000007.1"/>
</dbReference>
<organism evidence="2 3">
    <name type="scientific">Alteromonas sediminis</name>
    <dbReference type="NCBI Taxonomy" id="2259342"/>
    <lineage>
        <taxon>Bacteria</taxon>
        <taxon>Pseudomonadati</taxon>
        <taxon>Pseudomonadota</taxon>
        <taxon>Gammaproteobacteria</taxon>
        <taxon>Alteromonadales</taxon>
        <taxon>Alteromonadaceae</taxon>
        <taxon>Alteromonas/Salinimonas group</taxon>
        <taxon>Alteromonas</taxon>
    </lineage>
</organism>
<evidence type="ECO:0000256" key="1">
    <source>
        <dbReference type="SAM" id="SignalP"/>
    </source>
</evidence>
<reference evidence="2 3" key="1">
    <citation type="submission" date="2018-11" db="EMBL/GenBank/DDBJ databases">
        <authorList>
            <person name="Ye M.-Q."/>
            <person name="Du Z.-J."/>
        </authorList>
    </citation>
    <scope>NUCLEOTIDE SEQUENCE [LARGE SCALE GENOMIC DNA]</scope>
    <source>
        <strain evidence="2 3">U0105</strain>
    </source>
</reference>
<gene>
    <name evidence="2" type="ORF">DRW07_12730</name>
</gene>
<evidence type="ECO:0000313" key="2">
    <source>
        <dbReference type="EMBL" id="RPJ65679.1"/>
    </source>
</evidence>
<feature type="chain" id="PRO_5017924233" description="Porin family protein" evidence="1">
    <location>
        <begin position="21"/>
        <end position="235"/>
    </location>
</feature>
<accession>A0A3N5Y5V6</accession>
<dbReference type="Gene3D" id="2.40.160.10">
    <property type="entry name" value="Porin"/>
    <property type="match status" value="1"/>
</dbReference>
<dbReference type="OrthoDB" id="6290480at2"/>
<keyword evidence="1" id="KW-0732">Signal</keyword>
<protein>
    <recommendedName>
        <fullName evidence="4">Porin family protein</fullName>
    </recommendedName>
</protein>
<name>A0A3N5Y5V6_9ALTE</name>
<proteinExistence type="predicted"/>
<dbReference type="SUPFAM" id="SSF56935">
    <property type="entry name" value="Porins"/>
    <property type="match status" value="1"/>
</dbReference>
<dbReference type="EMBL" id="RPOK01000004">
    <property type="protein sequence ID" value="RPJ65679.1"/>
    <property type="molecule type" value="Genomic_DNA"/>
</dbReference>
<evidence type="ECO:0000313" key="3">
    <source>
        <dbReference type="Proteomes" id="UP000275281"/>
    </source>
</evidence>
<sequence>MKKILFIAITTALISPSLLAQQISPQNEILRPLTNKAGEIQIGGGIGYLDGDRDGKWTAGLHASYGFTDNLTLGAEGLTYRFIERADSATGFEAAISGGLRGYYEQGPNEALAYGTDITGKYVFSPDLAVFFGAGYVFWNEKNQDNRKEINYTLGVQKNIIKNATISLGYTYRDLGSNFAQNNANAYHARFNYSLNKNWDLGLIASYTDFDAEQNGFDTEDFARRGAGVYASYRF</sequence>